<protein>
    <submittedName>
        <fullName evidence="1">Uncharacterized protein</fullName>
    </submittedName>
</protein>
<dbReference type="EMBL" id="DAKRPA010000003">
    <property type="protein sequence ID" value="DBA05049.1"/>
    <property type="molecule type" value="Genomic_DNA"/>
</dbReference>
<dbReference type="AlphaFoldDB" id="A0AAV2ZHN9"/>
<reference evidence="1" key="1">
    <citation type="submission" date="2022-11" db="EMBL/GenBank/DDBJ databases">
        <authorList>
            <person name="Morgan W.R."/>
            <person name="Tartar A."/>
        </authorList>
    </citation>
    <scope>NUCLEOTIDE SEQUENCE</scope>
    <source>
        <strain evidence="1">ARSEF 373</strain>
    </source>
</reference>
<organism evidence="1 2">
    <name type="scientific">Lagenidium giganteum</name>
    <dbReference type="NCBI Taxonomy" id="4803"/>
    <lineage>
        <taxon>Eukaryota</taxon>
        <taxon>Sar</taxon>
        <taxon>Stramenopiles</taxon>
        <taxon>Oomycota</taxon>
        <taxon>Peronosporomycetes</taxon>
        <taxon>Pythiales</taxon>
        <taxon>Pythiaceae</taxon>
    </lineage>
</organism>
<evidence type="ECO:0000313" key="2">
    <source>
        <dbReference type="Proteomes" id="UP001146120"/>
    </source>
</evidence>
<evidence type="ECO:0000313" key="1">
    <source>
        <dbReference type="EMBL" id="DBA05049.1"/>
    </source>
</evidence>
<reference evidence="1" key="2">
    <citation type="journal article" date="2023" name="Microbiol Resour">
        <title>Decontamination and Annotation of the Draft Genome Sequence of the Oomycete Lagenidium giganteum ARSEF 373.</title>
        <authorList>
            <person name="Morgan W.R."/>
            <person name="Tartar A."/>
        </authorList>
    </citation>
    <scope>NUCLEOTIDE SEQUENCE</scope>
    <source>
        <strain evidence="1">ARSEF 373</strain>
    </source>
</reference>
<proteinExistence type="predicted"/>
<name>A0AAV2ZHN9_9STRA</name>
<dbReference type="Proteomes" id="UP001146120">
    <property type="component" value="Unassembled WGS sequence"/>
</dbReference>
<comment type="caution">
    <text evidence="1">The sequence shown here is derived from an EMBL/GenBank/DDBJ whole genome shotgun (WGS) entry which is preliminary data.</text>
</comment>
<keyword evidence="2" id="KW-1185">Reference proteome</keyword>
<accession>A0AAV2ZHN9</accession>
<sequence>MRISLQNVASAKFLGRCPGCFHTPGAVYQDNPNSVFVHVEMPAQTPSAQFDLVDVRPGFIALRADIGLYLSRCSNCVSSYIRDALFVNSVSPFQDTSLQFKVFCRP</sequence>
<gene>
    <name evidence="1" type="ORF">N0F65_000737</name>
</gene>